<keyword evidence="3 8" id="KW-0378">Hydrolase</keyword>
<comment type="caution">
    <text evidence="8">The sequence shown here is derived from an EMBL/GenBank/DDBJ whole genome shotgun (WGS) entry which is preliminary data.</text>
</comment>
<dbReference type="InterPro" id="IPR001362">
    <property type="entry name" value="Glyco_hydro_32"/>
</dbReference>
<dbReference type="GO" id="GO:0005975">
    <property type="term" value="P:carbohydrate metabolic process"/>
    <property type="evidence" value="ECO:0007669"/>
    <property type="project" value="InterPro"/>
</dbReference>
<gene>
    <name evidence="8" type="ORF">BKH27_05435</name>
    <name evidence="7" type="ORF">QU665_05640</name>
    <name evidence="6" type="ORF">RMW62_09515</name>
</gene>
<comment type="similarity">
    <text evidence="1">Belongs to the glycosyl hydrolase 32 family.</text>
</comment>
<keyword evidence="10" id="KW-1185">Reference proteome</keyword>
<dbReference type="PANTHER" id="PTHR43101">
    <property type="entry name" value="BETA-FRUCTOSIDASE"/>
    <property type="match status" value="1"/>
</dbReference>
<evidence type="ECO:0000313" key="9">
    <source>
        <dbReference type="Proteomes" id="UP000185772"/>
    </source>
</evidence>
<dbReference type="EMBL" id="JAXBCZ010000001">
    <property type="protein sequence ID" value="MEA1304553.1"/>
    <property type="molecule type" value="Genomic_DNA"/>
</dbReference>
<dbReference type="PANTHER" id="PTHR43101:SF1">
    <property type="entry name" value="BETA-FRUCTOSIDASE"/>
    <property type="match status" value="1"/>
</dbReference>
<evidence type="ECO:0000313" key="8">
    <source>
        <dbReference type="EMBL" id="OLO53886.1"/>
    </source>
</evidence>
<reference evidence="7 10" key="3">
    <citation type="submission" date="2023-06" db="EMBL/GenBank/DDBJ databases">
        <title>Actinomyces orist ORNL 0101 HMT-893 genome.</title>
        <authorList>
            <person name="Johnston C.D."/>
            <person name="Chen T."/>
            <person name="Dewhirst F.E."/>
        </authorList>
    </citation>
    <scope>NUCLEOTIDE SEQUENCE [LARGE SCALE GENOMIC DNA]</scope>
    <source>
        <strain evidence="7 10">ORNL 0101</strain>
    </source>
</reference>
<keyword evidence="4" id="KW-0326">Glycosidase</keyword>
<dbReference type="RefSeq" id="WP_070658633.1">
    <property type="nucleotide sequence ID" value="NZ_CAUUNO010000007.1"/>
</dbReference>
<dbReference type="EMBL" id="MSKM01000017">
    <property type="protein sequence ID" value="OLO53886.1"/>
    <property type="molecule type" value="Genomic_DNA"/>
</dbReference>
<proteinExistence type="inferred from homology"/>
<evidence type="ECO:0000313" key="7">
    <source>
        <dbReference type="EMBL" id="MEA1304553.1"/>
    </source>
</evidence>
<dbReference type="Proteomes" id="UP001180729">
    <property type="component" value="Unassembled WGS sequence"/>
</dbReference>
<evidence type="ECO:0000313" key="10">
    <source>
        <dbReference type="Proteomes" id="UP001289581"/>
    </source>
</evidence>
<dbReference type="Gene3D" id="2.115.10.20">
    <property type="entry name" value="Glycosyl hydrolase domain, family 43"/>
    <property type="match status" value="1"/>
</dbReference>
<evidence type="ECO:0000256" key="3">
    <source>
        <dbReference type="ARBA" id="ARBA00022801"/>
    </source>
</evidence>
<dbReference type="InterPro" id="IPR013148">
    <property type="entry name" value="Glyco_hydro_32_N"/>
</dbReference>
<accession>A0A1Q8VZD9</accession>
<evidence type="ECO:0000256" key="2">
    <source>
        <dbReference type="ARBA" id="ARBA00012758"/>
    </source>
</evidence>
<reference evidence="6" key="2">
    <citation type="submission" date="2022-06" db="EMBL/GenBank/DDBJ databases">
        <title>Draft Genome Sequences of Three Actinomyces oris Strains, Isolated from Healthy Human Feces.</title>
        <authorList>
            <person name="Ye Y."/>
            <person name="Liu C."/>
            <person name="Zhao J."/>
            <person name="Xu J."/>
            <person name="Huang H."/>
            <person name="Wang B."/>
            <person name="Wei J."/>
            <person name="Jing X."/>
        </authorList>
    </citation>
    <scope>NUCLEOTIDE SEQUENCE</scope>
    <source>
        <strain evidence="6">CNGBCC1803368</strain>
    </source>
</reference>
<dbReference type="Gene3D" id="2.60.120.560">
    <property type="entry name" value="Exo-inulinase, domain 1"/>
    <property type="match status" value="1"/>
</dbReference>
<evidence type="ECO:0000256" key="1">
    <source>
        <dbReference type="ARBA" id="ARBA00009902"/>
    </source>
</evidence>
<feature type="domain" description="Glycosyl hydrolase family 32 N-terminal" evidence="5">
    <location>
        <begin position="19"/>
        <end position="298"/>
    </location>
</feature>
<dbReference type="SUPFAM" id="SSF75005">
    <property type="entry name" value="Arabinanase/levansucrase/invertase"/>
    <property type="match status" value="1"/>
</dbReference>
<dbReference type="Proteomes" id="UP000185772">
    <property type="component" value="Unassembled WGS sequence"/>
</dbReference>
<dbReference type="GO" id="GO:0004564">
    <property type="term" value="F:beta-fructofuranosidase activity"/>
    <property type="evidence" value="ECO:0007669"/>
    <property type="project" value="UniProtKB-EC"/>
</dbReference>
<dbReference type="InterPro" id="IPR023296">
    <property type="entry name" value="Glyco_hydro_beta-prop_sf"/>
</dbReference>
<dbReference type="SMART" id="SM00640">
    <property type="entry name" value="Glyco_32"/>
    <property type="match status" value="1"/>
</dbReference>
<evidence type="ECO:0000313" key="6">
    <source>
        <dbReference type="EMBL" id="MDT0249316.1"/>
    </source>
</evidence>
<evidence type="ECO:0000259" key="5">
    <source>
        <dbReference type="Pfam" id="PF00251"/>
    </source>
</evidence>
<dbReference type="InterPro" id="IPR051214">
    <property type="entry name" value="GH32_Enzymes"/>
</dbReference>
<organism evidence="8 9">
    <name type="scientific">Actinomyces oris</name>
    <dbReference type="NCBI Taxonomy" id="544580"/>
    <lineage>
        <taxon>Bacteria</taxon>
        <taxon>Bacillati</taxon>
        <taxon>Actinomycetota</taxon>
        <taxon>Actinomycetes</taxon>
        <taxon>Actinomycetales</taxon>
        <taxon>Actinomycetaceae</taxon>
        <taxon>Actinomyces</taxon>
    </lineage>
</organism>
<dbReference type="Proteomes" id="UP001289581">
    <property type="component" value="Unassembled WGS sequence"/>
</dbReference>
<dbReference type="EC" id="3.2.1.26" evidence="2"/>
<dbReference type="EMBL" id="JAMZMH010000010">
    <property type="protein sequence ID" value="MDT0249316.1"/>
    <property type="molecule type" value="Genomic_DNA"/>
</dbReference>
<name>A0A1Q8VZD9_9ACTO</name>
<dbReference type="Pfam" id="PF00251">
    <property type="entry name" value="Glyco_hydro_32N"/>
    <property type="match status" value="1"/>
</dbReference>
<sequence>MIQDTCFRPKPDWVGDVIPWTDQEEIRLYYLLERRRLPKPGTPWSLVVTNDLVHYEDCGEALPSGGVDAEDFNAYTGSIVQSDDGMFHLFYTASNPDRLAADGRPLQLVAHATSVDMKRWVKHPEDTFGAPSGYDPADWRDPQVYRTPGDTGWSLILAARHSSGPDRRRGVVARLISDDLTHWTPVAPLWDPHRFVTQECPELFRIGDWWYLVYSEFTDRFVTRYRMSRSPEGPWVAPAHDSLDGRGFYAAKSVSWHGRRIFFGWIASRDGRTDAGPWLWAGTMAALEAVQAEDGTLLMRFPHEVLNAYSITETTLDDVVSISVPTSYSSQVLTPPLPDCCRISADLSWEEGTREISLLLRTDAEGENGYMFRLEPGQNRAVLDRWPRRTPGVEQWHVAGDIPHFIELERPTDLSAGRVHIDVLIRDELLQCCVDDAVMLSTSVYDHPSGRVGLSALDGAVTLHSLTTYSRS</sequence>
<dbReference type="AlphaFoldDB" id="A0A1Q8VZD9"/>
<dbReference type="CDD" id="cd08995">
    <property type="entry name" value="GH32_EcAec43-like"/>
    <property type="match status" value="1"/>
</dbReference>
<protein>
    <recommendedName>
        <fullName evidence="2">beta-fructofuranosidase</fullName>
        <ecNumber evidence="2">3.2.1.26</ecNumber>
    </recommendedName>
</protein>
<reference evidence="8 9" key="1">
    <citation type="submission" date="2016-12" db="EMBL/GenBank/DDBJ databases">
        <title>Genomic comparison of strains in the 'Actinomyces naeslundii' group.</title>
        <authorList>
            <person name="Mughal S.R."/>
            <person name="Do T."/>
            <person name="Gilbert S.C."/>
            <person name="Witherden E.A."/>
            <person name="Didelot X."/>
            <person name="Beighton D."/>
        </authorList>
    </citation>
    <scope>NUCLEOTIDE SEQUENCE [LARGE SCALE GENOMIC DNA]</scope>
    <source>
        <strain evidence="8 9">MMRCO6-1</strain>
    </source>
</reference>
<evidence type="ECO:0000256" key="4">
    <source>
        <dbReference type="ARBA" id="ARBA00023295"/>
    </source>
</evidence>